<name>A0A3B0SWD6_9ZZZZ</name>
<proteinExistence type="predicted"/>
<evidence type="ECO:0000313" key="2">
    <source>
        <dbReference type="EMBL" id="VAW10265.1"/>
    </source>
</evidence>
<accession>A0A3B0SWD6</accession>
<reference evidence="2" key="1">
    <citation type="submission" date="2018-06" db="EMBL/GenBank/DDBJ databases">
        <authorList>
            <person name="Zhirakovskaya E."/>
        </authorList>
    </citation>
    <scope>NUCLEOTIDE SEQUENCE</scope>
</reference>
<sequence>MEMVKGMQDFQSMNKDNMEAVMAATNAWTKGMQAIAAEVADFSKKSFEDSTKLAEKAAKVKSVEAAVALQTSVAKSGYEDFVAQANKIGEMYVAAAKEAYAPIEKRTGKAA</sequence>
<protein>
    <recommendedName>
        <fullName evidence="1">Phasin domain-containing protein</fullName>
    </recommendedName>
</protein>
<organism evidence="2">
    <name type="scientific">hydrothermal vent metagenome</name>
    <dbReference type="NCBI Taxonomy" id="652676"/>
    <lineage>
        <taxon>unclassified sequences</taxon>
        <taxon>metagenomes</taxon>
        <taxon>ecological metagenomes</taxon>
    </lineage>
</organism>
<gene>
    <name evidence="2" type="ORF">MNBD_ALPHA09-1051</name>
</gene>
<dbReference type="EMBL" id="UOEM01000009">
    <property type="protein sequence ID" value="VAW10265.1"/>
    <property type="molecule type" value="Genomic_DNA"/>
</dbReference>
<dbReference type="AlphaFoldDB" id="A0A3B0SWD6"/>
<evidence type="ECO:0000259" key="1">
    <source>
        <dbReference type="Pfam" id="PF09361"/>
    </source>
</evidence>
<dbReference type="Pfam" id="PF09361">
    <property type="entry name" value="Phasin_2"/>
    <property type="match status" value="1"/>
</dbReference>
<dbReference type="InterPro" id="IPR018968">
    <property type="entry name" value="Phasin"/>
</dbReference>
<feature type="domain" description="Phasin" evidence="1">
    <location>
        <begin position="8"/>
        <end position="106"/>
    </location>
</feature>